<dbReference type="PANTHER" id="PTHR22855">
    <property type="entry name" value="ACETYL, PROPIONYL, PYRUVATE, AND GLUTACONYL CARBOXYLASE-RELATED"/>
    <property type="match status" value="1"/>
</dbReference>
<dbReference type="Gene3D" id="3.90.226.10">
    <property type="entry name" value="2-enoyl-CoA Hydratase, Chain A, domain 1"/>
    <property type="match status" value="2"/>
</dbReference>
<dbReference type="InterPro" id="IPR011763">
    <property type="entry name" value="COA_CT_C"/>
</dbReference>
<evidence type="ECO:0000259" key="2">
    <source>
        <dbReference type="PROSITE" id="PS50989"/>
    </source>
</evidence>
<dbReference type="GO" id="GO:0016740">
    <property type="term" value="F:transferase activity"/>
    <property type="evidence" value="ECO:0007669"/>
    <property type="project" value="UniProtKB-KW"/>
</dbReference>
<dbReference type="FunFam" id="3.90.226.10:FF:000021">
    <property type="entry name" value="Acetyl-CoA carboxylase carboxyltransferase subunit"/>
    <property type="match status" value="1"/>
</dbReference>
<dbReference type="EMBL" id="PFFQ01000023">
    <property type="protein sequence ID" value="PIW17564.1"/>
    <property type="molecule type" value="Genomic_DNA"/>
</dbReference>
<dbReference type="FunFam" id="3.90.226.10:FF:000030">
    <property type="entry name" value="Acetyl-CoA carboxylase carboxyltransferase subunit"/>
    <property type="match status" value="1"/>
</dbReference>
<organism evidence="3 4">
    <name type="scientific">bacterium (Candidatus Blackallbacteria) CG17_big_fil_post_rev_8_21_14_2_50_48_46</name>
    <dbReference type="NCBI Taxonomy" id="2014261"/>
    <lineage>
        <taxon>Bacteria</taxon>
        <taxon>Candidatus Blackallbacteria</taxon>
    </lineage>
</organism>
<dbReference type="PROSITE" id="PS50989">
    <property type="entry name" value="COA_CT_CTER"/>
    <property type="match status" value="1"/>
</dbReference>
<comment type="caution">
    <text evidence="3">The sequence shown here is derived from an EMBL/GenBank/DDBJ whole genome shotgun (WGS) entry which is preliminary data.</text>
</comment>
<dbReference type="InterPro" id="IPR045190">
    <property type="entry name" value="MCCB/AccD1-like"/>
</dbReference>
<dbReference type="SUPFAM" id="SSF52096">
    <property type="entry name" value="ClpP/crotonase"/>
    <property type="match status" value="2"/>
</dbReference>
<dbReference type="InterPro" id="IPR011762">
    <property type="entry name" value="COA_CT_N"/>
</dbReference>
<dbReference type="Proteomes" id="UP000231019">
    <property type="component" value="Unassembled WGS sequence"/>
</dbReference>
<dbReference type="InterPro" id="IPR029045">
    <property type="entry name" value="ClpP/crotonase-like_dom_sf"/>
</dbReference>
<feature type="domain" description="CoA carboxyltransferase C-terminal" evidence="2">
    <location>
        <begin position="277"/>
        <end position="523"/>
    </location>
</feature>
<evidence type="ECO:0000313" key="3">
    <source>
        <dbReference type="EMBL" id="PIW17564.1"/>
    </source>
</evidence>
<dbReference type="GO" id="GO:0016874">
    <property type="term" value="F:ligase activity"/>
    <property type="evidence" value="ECO:0007669"/>
    <property type="project" value="InterPro"/>
</dbReference>
<evidence type="ECO:0000259" key="1">
    <source>
        <dbReference type="PROSITE" id="PS50980"/>
    </source>
</evidence>
<proteinExistence type="predicted"/>
<accession>A0A2M7G6B1</accession>
<sequence>MRTLSSHPRKNSEAYQNNQEAWQEILFTFQDYQNQALWQGDEKYLNRHRQQGKLTARERVEGLLDPDSYFLELMPLAGLNQAQSTVGASMVAGIGRVSGRDCAINASVPTIRGGAMNAVTVQKGLRLDQIAEENKLPLLYLIESAGADLTHQAEIFNAGGAAFRNIARRSRQGIPSISIVFGSCTAGGAYIPGMSDLVIMVRNQAKAFLAGPPLVRMATGEKVDEESLGGAEMHARQSGLADAIANSEQEALLLAREAVETLFFQNTAFSPPQPAAPPLFPIEELLGLIPPDPRKPYDIRELLARILDGSAFAEFKPEYGETLVTGFGTIYGYPVGILANNGVLFSQSAEKGVHFIQLCNQRKIPLLFFQNITGFMVGREYEAGGIIKNGAKLINAISNSQVPAITFLVGASYGAGNYGMCGRSYQPRFLFAWPHARIAVMGPEQLAGVMTSVQREAALKAGKNLDEKKLAQMGERLHQQVLEESSIWYATSRIWDDGVVHPCDTRHVLGITLSTVYQAGIEGSEAYGVFRM</sequence>
<protein>
    <submittedName>
        <fullName evidence="3">Acetyl-CoA carboxylase carboxyltransferase subunit</fullName>
    </submittedName>
</protein>
<dbReference type="AlphaFoldDB" id="A0A2M7G6B1"/>
<evidence type="ECO:0000313" key="4">
    <source>
        <dbReference type="Proteomes" id="UP000231019"/>
    </source>
</evidence>
<reference evidence="3 4" key="1">
    <citation type="submission" date="2017-09" db="EMBL/GenBank/DDBJ databases">
        <title>Depth-based differentiation of microbial function through sediment-hosted aquifers and enrichment of novel symbionts in the deep terrestrial subsurface.</title>
        <authorList>
            <person name="Probst A.J."/>
            <person name="Ladd B."/>
            <person name="Jarett J.K."/>
            <person name="Geller-Mcgrath D.E."/>
            <person name="Sieber C.M."/>
            <person name="Emerson J.B."/>
            <person name="Anantharaman K."/>
            <person name="Thomas B.C."/>
            <person name="Malmstrom R."/>
            <person name="Stieglmeier M."/>
            <person name="Klingl A."/>
            <person name="Woyke T."/>
            <person name="Ryan C.M."/>
            <person name="Banfield J.F."/>
        </authorList>
    </citation>
    <scope>NUCLEOTIDE SEQUENCE [LARGE SCALE GENOMIC DNA]</scope>
    <source>
        <strain evidence="3">CG17_big_fil_post_rev_8_21_14_2_50_48_46</strain>
    </source>
</reference>
<dbReference type="Pfam" id="PF01039">
    <property type="entry name" value="Carboxyl_trans"/>
    <property type="match status" value="1"/>
</dbReference>
<feature type="domain" description="CoA carboxyltransferase N-terminal" evidence="1">
    <location>
        <begin position="21"/>
        <end position="274"/>
    </location>
</feature>
<dbReference type="PROSITE" id="PS50980">
    <property type="entry name" value="COA_CT_NTER"/>
    <property type="match status" value="1"/>
</dbReference>
<gene>
    <name evidence="3" type="ORF">COW36_08700</name>
</gene>
<dbReference type="PANTHER" id="PTHR22855:SF46">
    <property type="entry name" value="METHYLCROTONOYL-COA CARBOXYLASE"/>
    <property type="match status" value="1"/>
</dbReference>
<name>A0A2M7G6B1_9BACT</name>
<dbReference type="InterPro" id="IPR034733">
    <property type="entry name" value="AcCoA_carboxyl_beta"/>
</dbReference>
<keyword evidence="3" id="KW-0808">Transferase</keyword>